<sequence length="65" mass="7530">MKGVVKRIMYDRNYGFVNVEGEEKEVFFHRSGVKEDFNDLKEGDEVEFDVEETDRGSQAANLVKV</sequence>
<dbReference type="PIRSF" id="PIRSF002599">
    <property type="entry name" value="Cold_shock_A"/>
    <property type="match status" value="1"/>
</dbReference>
<dbReference type="InterPro" id="IPR012340">
    <property type="entry name" value="NA-bd_OB-fold"/>
</dbReference>
<dbReference type="InterPro" id="IPR012156">
    <property type="entry name" value="Cold_shock_CspA"/>
</dbReference>
<evidence type="ECO:0000256" key="2">
    <source>
        <dbReference type="ARBA" id="ARBA00022490"/>
    </source>
</evidence>
<comment type="subcellular location">
    <subcellularLocation>
        <location evidence="1">Cytoplasm</location>
    </subcellularLocation>
</comment>
<reference evidence="4" key="1">
    <citation type="journal article" date="2014" name="Front. Microbiol.">
        <title>High frequency of phylogenetically diverse reductive dehalogenase-homologous genes in deep subseafloor sedimentary metagenomes.</title>
        <authorList>
            <person name="Kawai M."/>
            <person name="Futagami T."/>
            <person name="Toyoda A."/>
            <person name="Takaki Y."/>
            <person name="Nishi S."/>
            <person name="Hori S."/>
            <person name="Arai W."/>
            <person name="Tsubouchi T."/>
            <person name="Morono Y."/>
            <person name="Uchiyama I."/>
            <person name="Ito T."/>
            <person name="Fujiyama A."/>
            <person name="Inagaki F."/>
            <person name="Takami H."/>
        </authorList>
    </citation>
    <scope>NUCLEOTIDE SEQUENCE</scope>
    <source>
        <strain evidence="4">Expedition CK06-06</strain>
    </source>
</reference>
<proteinExistence type="predicted"/>
<dbReference type="InterPro" id="IPR050181">
    <property type="entry name" value="Cold_shock_domain"/>
</dbReference>
<dbReference type="InterPro" id="IPR011129">
    <property type="entry name" value="CSD"/>
</dbReference>
<comment type="caution">
    <text evidence="4">The sequence shown here is derived from an EMBL/GenBank/DDBJ whole genome shotgun (WGS) entry which is preliminary data.</text>
</comment>
<organism evidence="4">
    <name type="scientific">marine sediment metagenome</name>
    <dbReference type="NCBI Taxonomy" id="412755"/>
    <lineage>
        <taxon>unclassified sequences</taxon>
        <taxon>metagenomes</taxon>
        <taxon>ecological metagenomes</taxon>
    </lineage>
</organism>
<accession>X1BA74</accession>
<feature type="domain" description="CSD" evidence="3">
    <location>
        <begin position="1"/>
        <end position="64"/>
    </location>
</feature>
<dbReference type="GO" id="GO:0005737">
    <property type="term" value="C:cytoplasm"/>
    <property type="evidence" value="ECO:0007669"/>
    <property type="project" value="UniProtKB-SubCell"/>
</dbReference>
<dbReference type="PRINTS" id="PR00050">
    <property type="entry name" value="COLDSHOCK"/>
</dbReference>
<evidence type="ECO:0000259" key="3">
    <source>
        <dbReference type="PROSITE" id="PS51857"/>
    </source>
</evidence>
<dbReference type="EMBL" id="BART01026017">
    <property type="protein sequence ID" value="GAG91970.1"/>
    <property type="molecule type" value="Genomic_DNA"/>
</dbReference>
<name>X1BA74_9ZZZZ</name>
<dbReference type="SMART" id="SM00357">
    <property type="entry name" value="CSP"/>
    <property type="match status" value="1"/>
</dbReference>
<dbReference type="AlphaFoldDB" id="X1BA74"/>
<dbReference type="PANTHER" id="PTHR11544">
    <property type="entry name" value="COLD SHOCK DOMAIN CONTAINING PROTEINS"/>
    <property type="match status" value="1"/>
</dbReference>
<protein>
    <recommendedName>
        <fullName evidence="3">CSD domain-containing protein</fullName>
    </recommendedName>
</protein>
<gene>
    <name evidence="4" type="ORF">S01H4_46535</name>
</gene>
<dbReference type="InterPro" id="IPR002059">
    <property type="entry name" value="CSP_DNA-bd"/>
</dbReference>
<dbReference type="Gene3D" id="2.40.50.140">
    <property type="entry name" value="Nucleic acid-binding proteins"/>
    <property type="match status" value="1"/>
</dbReference>
<dbReference type="CDD" id="cd04458">
    <property type="entry name" value="CSP_CDS"/>
    <property type="match status" value="1"/>
</dbReference>
<dbReference type="PROSITE" id="PS51857">
    <property type="entry name" value="CSD_2"/>
    <property type="match status" value="1"/>
</dbReference>
<evidence type="ECO:0000256" key="1">
    <source>
        <dbReference type="ARBA" id="ARBA00004496"/>
    </source>
</evidence>
<dbReference type="SUPFAM" id="SSF50249">
    <property type="entry name" value="Nucleic acid-binding proteins"/>
    <property type="match status" value="1"/>
</dbReference>
<evidence type="ECO:0000313" key="4">
    <source>
        <dbReference type="EMBL" id="GAG91970.1"/>
    </source>
</evidence>
<keyword evidence="2" id="KW-0963">Cytoplasm</keyword>
<dbReference type="GO" id="GO:0003676">
    <property type="term" value="F:nucleic acid binding"/>
    <property type="evidence" value="ECO:0007669"/>
    <property type="project" value="InterPro"/>
</dbReference>
<dbReference type="Pfam" id="PF00313">
    <property type="entry name" value="CSD"/>
    <property type="match status" value="1"/>
</dbReference>